<dbReference type="InterPro" id="IPR003591">
    <property type="entry name" value="Leu-rich_rpt_typical-subtyp"/>
</dbReference>
<dbReference type="EMBL" id="OV696690">
    <property type="protein sequence ID" value="CAH1266666.1"/>
    <property type="molecule type" value="Genomic_DNA"/>
</dbReference>
<feature type="compositionally biased region" description="Basic and acidic residues" evidence="3">
    <location>
        <begin position="730"/>
        <end position="746"/>
    </location>
</feature>
<feature type="transmembrane region" description="Helical" evidence="4">
    <location>
        <begin position="696"/>
        <end position="722"/>
    </location>
</feature>
<keyword evidence="4" id="KW-0812">Transmembrane</keyword>
<evidence type="ECO:0000259" key="6">
    <source>
        <dbReference type="PROSITE" id="PS50853"/>
    </source>
</evidence>
<dbReference type="PANTHER" id="PTHR45712:SF22">
    <property type="entry name" value="INSULIN-LIKE GROWTH FACTOR-BINDING PROTEIN COMPLEX ACID LABILE SUBUNIT"/>
    <property type="match status" value="1"/>
</dbReference>
<evidence type="ECO:0000256" key="1">
    <source>
        <dbReference type="ARBA" id="ARBA00022614"/>
    </source>
</evidence>
<keyword evidence="5" id="KW-0732">Signal</keyword>
<dbReference type="SMART" id="SM00365">
    <property type="entry name" value="LRR_SD22"/>
    <property type="match status" value="6"/>
</dbReference>
<feature type="signal peptide" evidence="5">
    <location>
        <begin position="1"/>
        <end position="24"/>
    </location>
</feature>
<evidence type="ECO:0000256" key="4">
    <source>
        <dbReference type="SAM" id="Phobius"/>
    </source>
</evidence>
<evidence type="ECO:0000313" key="7">
    <source>
        <dbReference type="EMBL" id="CAH1266666.1"/>
    </source>
</evidence>
<dbReference type="Pfam" id="PF13855">
    <property type="entry name" value="LRR_8"/>
    <property type="match status" value="4"/>
</dbReference>
<dbReference type="CDD" id="cd00063">
    <property type="entry name" value="FN3"/>
    <property type="match status" value="1"/>
</dbReference>
<proteinExistence type="predicted"/>
<feature type="chain" id="PRO_5035455000" evidence="5">
    <location>
        <begin position="25"/>
        <end position="878"/>
    </location>
</feature>
<keyword evidence="2" id="KW-0677">Repeat</keyword>
<dbReference type="FunFam" id="3.80.10.10:FF:001164">
    <property type="entry name" value="GH01279p"/>
    <property type="match status" value="1"/>
</dbReference>
<feature type="domain" description="Fibronectin type-III" evidence="6">
    <location>
        <begin position="592"/>
        <end position="686"/>
    </location>
</feature>
<dbReference type="AlphaFoldDB" id="A0A8K0A2D0"/>
<dbReference type="InterPro" id="IPR013783">
    <property type="entry name" value="Ig-like_fold"/>
</dbReference>
<dbReference type="Gene3D" id="3.80.10.10">
    <property type="entry name" value="Ribonuclease Inhibitor"/>
    <property type="match status" value="4"/>
</dbReference>
<evidence type="ECO:0000256" key="2">
    <source>
        <dbReference type="ARBA" id="ARBA00022737"/>
    </source>
</evidence>
<keyword evidence="1" id="KW-0433">Leucine-rich repeat</keyword>
<evidence type="ECO:0000313" key="8">
    <source>
        <dbReference type="Proteomes" id="UP000838412"/>
    </source>
</evidence>
<accession>A0A8K0A2D0</accession>
<dbReference type="InterPro" id="IPR032675">
    <property type="entry name" value="LRR_dom_sf"/>
</dbReference>
<evidence type="ECO:0000256" key="3">
    <source>
        <dbReference type="SAM" id="MobiDB-lite"/>
    </source>
</evidence>
<dbReference type="InterPro" id="IPR050333">
    <property type="entry name" value="SLRP"/>
</dbReference>
<keyword evidence="8" id="KW-1185">Reference proteome</keyword>
<dbReference type="PROSITE" id="PS50853">
    <property type="entry name" value="FN3"/>
    <property type="match status" value="1"/>
</dbReference>
<dbReference type="SMART" id="SM00369">
    <property type="entry name" value="LRR_TYP"/>
    <property type="match status" value="14"/>
</dbReference>
<protein>
    <submittedName>
        <fullName evidence="7">IGFALS protein</fullName>
    </submittedName>
</protein>
<dbReference type="SUPFAM" id="SSF52058">
    <property type="entry name" value="L domain-like"/>
    <property type="match status" value="2"/>
</dbReference>
<gene>
    <name evidence="7" type="primary">IGFALS</name>
    <name evidence="7" type="ORF">BLAG_LOCUS20216</name>
</gene>
<organism evidence="7 8">
    <name type="scientific">Branchiostoma lanceolatum</name>
    <name type="common">Common lancelet</name>
    <name type="synonym">Amphioxus lanceolatum</name>
    <dbReference type="NCBI Taxonomy" id="7740"/>
    <lineage>
        <taxon>Eukaryota</taxon>
        <taxon>Metazoa</taxon>
        <taxon>Chordata</taxon>
        <taxon>Cephalochordata</taxon>
        <taxon>Leptocardii</taxon>
        <taxon>Amphioxiformes</taxon>
        <taxon>Branchiostomatidae</taxon>
        <taxon>Branchiostoma</taxon>
    </lineage>
</organism>
<dbReference type="Pfam" id="PF00041">
    <property type="entry name" value="fn3"/>
    <property type="match status" value="1"/>
</dbReference>
<keyword evidence="4" id="KW-0472">Membrane</keyword>
<dbReference type="Gene3D" id="2.60.40.10">
    <property type="entry name" value="Immunoglobulins"/>
    <property type="match status" value="1"/>
</dbReference>
<dbReference type="InterPro" id="IPR001611">
    <property type="entry name" value="Leu-rich_rpt"/>
</dbReference>
<dbReference type="InterPro" id="IPR003961">
    <property type="entry name" value="FN3_dom"/>
</dbReference>
<feature type="region of interest" description="Disordered" evidence="3">
    <location>
        <begin position="730"/>
        <end position="763"/>
    </location>
</feature>
<evidence type="ECO:0000256" key="5">
    <source>
        <dbReference type="SAM" id="SignalP"/>
    </source>
</evidence>
<dbReference type="PROSITE" id="PS51450">
    <property type="entry name" value="LRR"/>
    <property type="match status" value="5"/>
</dbReference>
<sequence length="878" mass="96662">MAGRLTSCLMRCVHVLAVISIVSAQFCARQCRCEGTTMDCSHGSRKSIPQATLIPALTETLLMNDNLMTKVNPRPALPNLLELNLEDNSITEVKRDNFFLRQNIQVLRIGGNEITDVASFTFDFLSHLVRLYLNRNIIKTIEAFGGVSAPSSLETLDLQKNKLTSISIGTFTGIPLLTELNLSSNNISTIEDGSFGRLQKLRVLYLHSNRILKLTNATFIGMYSLNRLFLSNNKIQNLPDMAFNGAPTLEVLDLASNGISTIRQAAFSGLIHLTALFLDRNNISFIEDSSFRELVKLHTLYLWNNTLQGISASTFIGLAPEDRTDNTGLEVLFLAVNRLTAVRRDDFSRLTALTYLTLYGNNITSEGLEDGSFHNLGNLVFLGLYGNALTNIYAGTFEGLVSLETLQLGNNPFRNLQPFTFANLPAMTTLDLSRKLISSLHPDVFANLTTVRYLNIAGIKSVSPRVFRHLSCLRALWVGNRLTCDCDTLDMATWINRTAVDVRQFASSSKPVTCYNPRQLRRVHLANLQQKDLLMTCPATTDLSSTDSTVQICPTPSPTTEVMTYSGLVTTQSSKAPLSSSLNTRQPGTCPSPENVTIRNVKESRAEIEWSHEGKAVSTDLTGYVIQYQIFGQQSWMKTQKIHSSGRYFTILDLLPDTPYQACVAVFCKDELIQPEPCASFTTLQTSKIGSQPAPAIVVGLAVGIPSMLIILGLVAAGVIFLKMRERSSAKHEAGHKPERPQRKNADQSTAEDAVGFSDDPPYRLINDNQRTGHGQGNNEYRNPRFVVEPVAGKITSSYLNLGEATVVLNLTGIRKDDGHEAPFAAPRQNPRFSNASINNPVYSPENIYTTVDDDALGDEAAANASPTEDGIYIGVLR</sequence>
<dbReference type="OrthoDB" id="1055097at2759"/>
<dbReference type="PANTHER" id="PTHR45712">
    <property type="entry name" value="AGAP008170-PA"/>
    <property type="match status" value="1"/>
</dbReference>
<reference evidence="7" key="1">
    <citation type="submission" date="2022-01" db="EMBL/GenBank/DDBJ databases">
        <authorList>
            <person name="Braso-Vives M."/>
        </authorList>
    </citation>
    <scope>NUCLEOTIDE SEQUENCE</scope>
</reference>
<name>A0A8K0A2D0_BRALA</name>
<keyword evidence="4" id="KW-1133">Transmembrane helix</keyword>
<dbReference type="Proteomes" id="UP000838412">
    <property type="component" value="Chromosome 5"/>
</dbReference>
<dbReference type="SUPFAM" id="SSF49265">
    <property type="entry name" value="Fibronectin type III"/>
    <property type="match status" value="1"/>
</dbReference>
<dbReference type="InterPro" id="IPR036116">
    <property type="entry name" value="FN3_sf"/>
</dbReference>